<comment type="caution">
    <text evidence="3">The sequence shown here is derived from an EMBL/GenBank/DDBJ whole genome shotgun (WGS) entry which is preliminary data.</text>
</comment>
<dbReference type="InterPro" id="IPR040841">
    <property type="entry name" value="Luciferase_dom"/>
</dbReference>
<dbReference type="Proteomes" id="UP001240447">
    <property type="component" value="Unassembled WGS sequence"/>
</dbReference>
<sequence length="163" mass="17462">MTGSLADLADLPARGGVRPRTTPSNPHTQLDQQPHDDRPRSLLEKRLAQLPGVVWRPSMISVPGARALTLPPEAAHGPPEAFMIGTEFAHLHPAPDQSLHLVVPPDVASGLIQAGWAELHPVARRGLITSGAVMVYAPRDEEEAEVVSQIVTASFEYARDAPA</sequence>
<dbReference type="PANTHER" id="PTHR38695">
    <property type="entry name" value="AMINO ACID PERMEASE_ SLC12A DOMAIN-CONTAINING PROTEIN"/>
    <property type="match status" value="1"/>
</dbReference>
<feature type="compositionally biased region" description="Basic and acidic residues" evidence="1">
    <location>
        <begin position="33"/>
        <end position="42"/>
    </location>
</feature>
<evidence type="ECO:0000313" key="3">
    <source>
        <dbReference type="EMBL" id="MDP9823705.1"/>
    </source>
</evidence>
<evidence type="ECO:0000259" key="2">
    <source>
        <dbReference type="Pfam" id="PF17648"/>
    </source>
</evidence>
<evidence type="ECO:0000313" key="4">
    <source>
        <dbReference type="Proteomes" id="UP001240447"/>
    </source>
</evidence>
<proteinExistence type="predicted"/>
<protein>
    <recommendedName>
        <fullName evidence="2">Luciferase domain-containing protein</fullName>
    </recommendedName>
</protein>
<dbReference type="EMBL" id="JAUSQM010000001">
    <property type="protein sequence ID" value="MDP9823705.1"/>
    <property type="molecule type" value="Genomic_DNA"/>
</dbReference>
<keyword evidence="4" id="KW-1185">Reference proteome</keyword>
<feature type="domain" description="Luciferase" evidence="2">
    <location>
        <begin position="85"/>
        <end position="154"/>
    </location>
</feature>
<dbReference type="PANTHER" id="PTHR38695:SF1">
    <property type="entry name" value="AMINO ACID PERMEASE_ SLC12A DOMAIN-CONTAINING PROTEIN"/>
    <property type="match status" value="1"/>
</dbReference>
<reference evidence="3 4" key="1">
    <citation type="submission" date="2023-07" db="EMBL/GenBank/DDBJ databases">
        <title>Sequencing the genomes of 1000 actinobacteria strains.</title>
        <authorList>
            <person name="Klenk H.-P."/>
        </authorList>
    </citation>
    <scope>NUCLEOTIDE SEQUENCE [LARGE SCALE GENOMIC DNA]</scope>
    <source>
        <strain evidence="3 4">GD13</strain>
    </source>
</reference>
<evidence type="ECO:0000256" key="1">
    <source>
        <dbReference type="SAM" id="MobiDB-lite"/>
    </source>
</evidence>
<dbReference type="InterPro" id="IPR048273">
    <property type="entry name" value="Luciferase"/>
</dbReference>
<dbReference type="Pfam" id="PF17648">
    <property type="entry name" value="Luciferase"/>
    <property type="match status" value="1"/>
</dbReference>
<gene>
    <name evidence="3" type="ORF">J2S59_003514</name>
</gene>
<organism evidence="3 4">
    <name type="scientific">Nocardioides massiliensis</name>
    <dbReference type="NCBI Taxonomy" id="1325935"/>
    <lineage>
        <taxon>Bacteria</taxon>
        <taxon>Bacillati</taxon>
        <taxon>Actinomycetota</taxon>
        <taxon>Actinomycetes</taxon>
        <taxon>Propionibacteriales</taxon>
        <taxon>Nocardioidaceae</taxon>
        <taxon>Nocardioides</taxon>
    </lineage>
</organism>
<feature type="region of interest" description="Disordered" evidence="1">
    <location>
        <begin position="1"/>
        <end position="42"/>
    </location>
</feature>
<dbReference type="RefSeq" id="WP_068119904.1">
    <property type="nucleotide sequence ID" value="NZ_CCXJ01000224.1"/>
</dbReference>
<accession>A0ABT9NTF6</accession>
<name>A0ABT9NTF6_9ACTN</name>
<feature type="compositionally biased region" description="Polar residues" evidence="1">
    <location>
        <begin position="21"/>
        <end position="32"/>
    </location>
</feature>